<dbReference type="Proteomes" id="UP001243846">
    <property type="component" value="Unassembled WGS sequence"/>
</dbReference>
<gene>
    <name evidence="1" type="ORF">QWZ10_02600</name>
</gene>
<evidence type="ECO:0000313" key="1">
    <source>
        <dbReference type="EMBL" id="MDN3710985.1"/>
    </source>
</evidence>
<evidence type="ECO:0000313" key="2">
    <source>
        <dbReference type="Proteomes" id="UP001243846"/>
    </source>
</evidence>
<sequence>MRRAFSGLRVKLWSGRGGSHLVGPFQCPAFVDADRALAHHAVFSCMSLVAGDIGKLRIKKVAKAGRIWVEGPADAVLRKPNLYQNRIQFVESWILSKLQSGNAYILKEYGAGGGVVGLHVLDAARVIPKVSTDGEVFYHVKSDALAGVGADVTIPAADVIHDRYNCLFHPLVGLSRLYAAALGATQGMEMQKSSADLFANAAMPAGVLATPGDLDAEDAGLIRDQWQAAYGGSNRGKVAVLGNDLKFQSIAVTATDAQLVEQMKWSAEVVCGVFHVPAYKIGVGVMPNVANSAALNADYFSRVLQRLIEAVELCLDDPRHSQPFDAGRLCWGIGVVAR</sequence>
<name>A0ABT8D381_9RHOB</name>
<proteinExistence type="predicted"/>
<dbReference type="RefSeq" id="WP_377786091.1">
    <property type="nucleotide sequence ID" value="NZ_JBHUOC010000001.1"/>
</dbReference>
<dbReference type="Pfam" id="PF04860">
    <property type="entry name" value="Phage_portal"/>
    <property type="match status" value="1"/>
</dbReference>
<organism evidence="1 2">
    <name type="scientific">Paracoccus cavernae</name>
    <dbReference type="NCBI Taxonomy" id="1571207"/>
    <lineage>
        <taxon>Bacteria</taxon>
        <taxon>Pseudomonadati</taxon>
        <taxon>Pseudomonadota</taxon>
        <taxon>Alphaproteobacteria</taxon>
        <taxon>Rhodobacterales</taxon>
        <taxon>Paracoccaceae</taxon>
        <taxon>Paracoccus</taxon>
    </lineage>
</organism>
<dbReference type="NCBIfam" id="TIGR01537">
    <property type="entry name" value="portal_HK97"/>
    <property type="match status" value="1"/>
</dbReference>
<dbReference type="InterPro" id="IPR006427">
    <property type="entry name" value="Portal_HK97"/>
</dbReference>
<reference evidence="2" key="1">
    <citation type="journal article" date="2019" name="Int. J. Syst. Evol. Microbiol.">
        <title>The Global Catalogue of Microorganisms (GCM) 10K type strain sequencing project: providing services to taxonomists for standard genome sequencing and annotation.</title>
        <authorList>
            <consortium name="The Broad Institute Genomics Platform"/>
            <consortium name="The Broad Institute Genome Sequencing Center for Infectious Disease"/>
            <person name="Wu L."/>
            <person name="Ma J."/>
        </authorList>
    </citation>
    <scope>NUCLEOTIDE SEQUENCE [LARGE SCALE GENOMIC DNA]</scope>
    <source>
        <strain evidence="2">CECT 8482</strain>
    </source>
</reference>
<accession>A0ABT8D381</accession>
<dbReference type="EMBL" id="JAUFRC010000001">
    <property type="protein sequence ID" value="MDN3710985.1"/>
    <property type="molecule type" value="Genomic_DNA"/>
</dbReference>
<comment type="caution">
    <text evidence="1">The sequence shown here is derived from an EMBL/GenBank/DDBJ whole genome shotgun (WGS) entry which is preliminary data.</text>
</comment>
<dbReference type="InterPro" id="IPR006944">
    <property type="entry name" value="Phage/GTA_portal"/>
</dbReference>
<keyword evidence="2" id="KW-1185">Reference proteome</keyword>
<protein>
    <submittedName>
        <fullName evidence="1">Phage portal protein</fullName>
    </submittedName>
</protein>